<dbReference type="PANTHER" id="PTHR10587:SF133">
    <property type="entry name" value="CHITIN DEACETYLASE 1-RELATED"/>
    <property type="match status" value="1"/>
</dbReference>
<evidence type="ECO:0000256" key="15">
    <source>
        <dbReference type="ARBA" id="ARBA00048494"/>
    </source>
</evidence>
<evidence type="ECO:0000256" key="13">
    <source>
        <dbReference type="ARBA" id="ARBA00023326"/>
    </source>
</evidence>
<name>A0ABR3J570_9AGAR</name>
<dbReference type="EC" id="3.5.1.41" evidence="14"/>
<evidence type="ECO:0000256" key="14">
    <source>
        <dbReference type="ARBA" id="ARBA00024056"/>
    </source>
</evidence>
<evidence type="ECO:0000256" key="2">
    <source>
        <dbReference type="ARBA" id="ARBA00004609"/>
    </source>
</evidence>
<evidence type="ECO:0000256" key="4">
    <source>
        <dbReference type="ARBA" id="ARBA00022622"/>
    </source>
</evidence>
<keyword evidence="5" id="KW-0479">Metal-binding</keyword>
<evidence type="ECO:0000256" key="5">
    <source>
        <dbReference type="ARBA" id="ARBA00022723"/>
    </source>
</evidence>
<dbReference type="InterPro" id="IPR002509">
    <property type="entry name" value="NODB_dom"/>
</dbReference>
<evidence type="ECO:0000256" key="8">
    <source>
        <dbReference type="ARBA" id="ARBA00023136"/>
    </source>
</evidence>
<evidence type="ECO:0000256" key="12">
    <source>
        <dbReference type="ARBA" id="ARBA00023316"/>
    </source>
</evidence>
<keyword evidence="4" id="KW-0336">GPI-anchor</keyword>
<keyword evidence="3" id="KW-1003">Cell membrane</keyword>
<evidence type="ECO:0000256" key="9">
    <source>
        <dbReference type="ARBA" id="ARBA00023277"/>
    </source>
</evidence>
<organism evidence="17 18">
    <name type="scientific">Hohenbuehelia grisea</name>
    <dbReference type="NCBI Taxonomy" id="104357"/>
    <lineage>
        <taxon>Eukaryota</taxon>
        <taxon>Fungi</taxon>
        <taxon>Dikarya</taxon>
        <taxon>Basidiomycota</taxon>
        <taxon>Agaricomycotina</taxon>
        <taxon>Agaricomycetes</taxon>
        <taxon>Agaricomycetidae</taxon>
        <taxon>Agaricales</taxon>
        <taxon>Pleurotineae</taxon>
        <taxon>Pleurotaceae</taxon>
        <taxon>Hohenbuehelia</taxon>
    </lineage>
</organism>
<feature type="domain" description="NodB homology" evidence="16">
    <location>
        <begin position="1"/>
        <end position="195"/>
    </location>
</feature>
<proteinExistence type="predicted"/>
<keyword evidence="9" id="KW-0119">Carbohydrate metabolism</keyword>
<evidence type="ECO:0000256" key="10">
    <source>
        <dbReference type="ARBA" id="ARBA00023285"/>
    </source>
</evidence>
<dbReference type="PANTHER" id="PTHR10587">
    <property type="entry name" value="GLYCOSYL TRANSFERASE-RELATED"/>
    <property type="match status" value="1"/>
</dbReference>
<dbReference type="InterPro" id="IPR011330">
    <property type="entry name" value="Glyco_hydro/deAcase_b/a-brl"/>
</dbReference>
<evidence type="ECO:0000256" key="11">
    <source>
        <dbReference type="ARBA" id="ARBA00023288"/>
    </source>
</evidence>
<keyword evidence="18" id="KW-1185">Reference proteome</keyword>
<evidence type="ECO:0000256" key="6">
    <source>
        <dbReference type="ARBA" id="ARBA00022801"/>
    </source>
</evidence>
<comment type="cofactor">
    <cofactor evidence="1">
        <name>Co(2+)</name>
        <dbReference type="ChEBI" id="CHEBI:48828"/>
    </cofactor>
</comment>
<dbReference type="EMBL" id="JASNQZ010000011">
    <property type="protein sequence ID" value="KAL0950782.1"/>
    <property type="molecule type" value="Genomic_DNA"/>
</dbReference>
<keyword evidence="11" id="KW-0449">Lipoprotein</keyword>
<comment type="subcellular location">
    <subcellularLocation>
        <location evidence="2">Cell membrane</location>
        <topology evidence="2">Lipid-anchor</topology>
        <topology evidence="2">GPI-anchor</topology>
    </subcellularLocation>
</comment>
<dbReference type="Proteomes" id="UP001556367">
    <property type="component" value="Unassembled WGS sequence"/>
</dbReference>
<evidence type="ECO:0000313" key="17">
    <source>
        <dbReference type="EMBL" id="KAL0950782.1"/>
    </source>
</evidence>
<dbReference type="Gene3D" id="3.20.20.370">
    <property type="entry name" value="Glycoside hydrolase/deacetylase"/>
    <property type="match status" value="1"/>
</dbReference>
<gene>
    <name evidence="17" type="ORF">HGRIS_007549</name>
</gene>
<sequence length="283" mass="29997">MTWGLTYDDGPAFYTPNLLDYLGQQNLKSTFFVVGSRAISLPATLQAQHMAGHQIAVHTWSHSALTTMSNDAIIAELGWSRKIIKDVIGVTPNMFRPPFGDIDDRVRAIAIAMGLNVVLWTRISPYATFDTDDFNINGGVTSVQQVLVNWDYILGNVTSINTGFIVLEHDLFPQAVQVATGYILPGALAHQPPFKIEPVITCLNKPLKDAYVETNDNKTNPPIASASGSAVILSSGAPGSAQATHAADSTSGGSNGASHGFSLPGMHAALLAAGLVVPAALFL</sequence>
<keyword evidence="13" id="KW-0624">Polysaccharide degradation</keyword>
<keyword evidence="7" id="KW-0146">Chitin degradation</keyword>
<keyword evidence="12" id="KW-0961">Cell wall biogenesis/degradation</keyword>
<reference evidence="18" key="1">
    <citation type="submission" date="2024-06" db="EMBL/GenBank/DDBJ databases">
        <title>Multi-omics analyses provide insights into the biosynthesis of the anticancer antibiotic pleurotin in Hohenbuehelia grisea.</title>
        <authorList>
            <person name="Weaver J.A."/>
            <person name="Alberti F."/>
        </authorList>
    </citation>
    <scope>NUCLEOTIDE SEQUENCE [LARGE SCALE GENOMIC DNA]</scope>
    <source>
        <strain evidence="18">T-177</strain>
    </source>
</reference>
<evidence type="ECO:0000259" key="16">
    <source>
        <dbReference type="PROSITE" id="PS51677"/>
    </source>
</evidence>
<dbReference type="SUPFAM" id="SSF88713">
    <property type="entry name" value="Glycoside hydrolase/deacetylase"/>
    <property type="match status" value="1"/>
</dbReference>
<dbReference type="Pfam" id="PF01522">
    <property type="entry name" value="Polysacc_deac_1"/>
    <property type="match status" value="1"/>
</dbReference>
<keyword evidence="8" id="KW-0472">Membrane</keyword>
<evidence type="ECO:0000256" key="7">
    <source>
        <dbReference type="ARBA" id="ARBA00023024"/>
    </source>
</evidence>
<evidence type="ECO:0000256" key="1">
    <source>
        <dbReference type="ARBA" id="ARBA00001941"/>
    </source>
</evidence>
<dbReference type="InterPro" id="IPR050248">
    <property type="entry name" value="Polysacc_deacetylase_ArnD"/>
</dbReference>
<evidence type="ECO:0000256" key="3">
    <source>
        <dbReference type="ARBA" id="ARBA00022475"/>
    </source>
</evidence>
<evidence type="ECO:0000313" key="18">
    <source>
        <dbReference type="Proteomes" id="UP001556367"/>
    </source>
</evidence>
<dbReference type="PROSITE" id="PS51677">
    <property type="entry name" value="NODB"/>
    <property type="match status" value="1"/>
</dbReference>
<comment type="catalytic activity">
    <reaction evidence="15">
        <text>[(1-&gt;4)-N-acetyl-beta-D-glucosaminyl](n) + n H2O = chitosan + n acetate</text>
        <dbReference type="Rhea" id="RHEA:10464"/>
        <dbReference type="Rhea" id="RHEA-COMP:9593"/>
        <dbReference type="Rhea" id="RHEA-COMP:9597"/>
        <dbReference type="ChEBI" id="CHEBI:15377"/>
        <dbReference type="ChEBI" id="CHEBI:17029"/>
        <dbReference type="ChEBI" id="CHEBI:30089"/>
        <dbReference type="ChEBI" id="CHEBI:57704"/>
        <dbReference type="EC" id="3.5.1.41"/>
    </reaction>
    <physiologicalReaction direction="left-to-right" evidence="15">
        <dbReference type="Rhea" id="RHEA:10465"/>
    </physiologicalReaction>
</comment>
<keyword evidence="4" id="KW-0325">Glycoprotein</keyword>
<keyword evidence="10" id="KW-0170">Cobalt</keyword>
<protein>
    <recommendedName>
        <fullName evidence="14">chitin deacetylase</fullName>
        <ecNumber evidence="14">3.5.1.41</ecNumber>
    </recommendedName>
</protein>
<comment type="caution">
    <text evidence="17">The sequence shown here is derived from an EMBL/GenBank/DDBJ whole genome shotgun (WGS) entry which is preliminary data.</text>
</comment>
<keyword evidence="6" id="KW-0378">Hydrolase</keyword>
<accession>A0ABR3J570</accession>